<dbReference type="Pfam" id="PF09413">
    <property type="entry name" value="DUF2007"/>
    <property type="match status" value="1"/>
</dbReference>
<dbReference type="SUPFAM" id="SSF54913">
    <property type="entry name" value="GlnB-like"/>
    <property type="match status" value="1"/>
</dbReference>
<evidence type="ECO:0000259" key="1">
    <source>
        <dbReference type="Pfam" id="PF09413"/>
    </source>
</evidence>
<protein>
    <submittedName>
        <fullName evidence="3">Zinc ribbon domain-containing protein</fullName>
    </submittedName>
</protein>
<dbReference type="Gene3D" id="3.30.70.790">
    <property type="entry name" value="UreE, C-terminal domain"/>
    <property type="match status" value="1"/>
</dbReference>
<reference evidence="3" key="1">
    <citation type="journal article" date="2020" name="mSystems">
        <title>Genome- and Community-Level Interaction Insights into Carbon Utilization and Element Cycling Functions of Hydrothermarchaeota in Hydrothermal Sediment.</title>
        <authorList>
            <person name="Zhou Z."/>
            <person name="Liu Y."/>
            <person name="Xu W."/>
            <person name="Pan J."/>
            <person name="Luo Z.H."/>
            <person name="Li M."/>
        </authorList>
    </citation>
    <scope>NUCLEOTIDE SEQUENCE [LARGE SCALE GENOMIC DNA]</scope>
    <source>
        <strain evidence="3">SpSt-381</strain>
    </source>
</reference>
<comment type="caution">
    <text evidence="3">The sequence shown here is derived from an EMBL/GenBank/DDBJ whole genome shotgun (WGS) entry which is preliminary data.</text>
</comment>
<dbReference type="EMBL" id="DSQF01000004">
    <property type="protein sequence ID" value="HGZ42324.1"/>
    <property type="molecule type" value="Genomic_DNA"/>
</dbReference>
<dbReference type="InterPro" id="IPR018551">
    <property type="entry name" value="DUF2007"/>
</dbReference>
<dbReference type="Pfam" id="PF13240">
    <property type="entry name" value="Zn_Ribbon_1"/>
    <property type="match status" value="1"/>
</dbReference>
<evidence type="ECO:0000259" key="2">
    <source>
        <dbReference type="Pfam" id="PF13240"/>
    </source>
</evidence>
<sequence>MECPRCGRPVPEGSAVCDTCGAPLGGAADGGPSDLVTVLETGDPALLAVAESLLEAEGISCHAQGEGVQEFVGLGRIGLGENLAAGLVRLQVAPEDADAARALLAARGEFPEMPEGD</sequence>
<dbReference type="InterPro" id="IPR026870">
    <property type="entry name" value="Zinc_ribbon_dom"/>
</dbReference>
<dbReference type="InterPro" id="IPR011322">
    <property type="entry name" value="N-reg_PII-like_a/b"/>
</dbReference>
<feature type="domain" description="Zinc-ribbon" evidence="2">
    <location>
        <begin position="3"/>
        <end position="24"/>
    </location>
</feature>
<name>A0A832I099_UNCEI</name>
<dbReference type="AlphaFoldDB" id="A0A832I099"/>
<evidence type="ECO:0000313" key="3">
    <source>
        <dbReference type="EMBL" id="HGZ42324.1"/>
    </source>
</evidence>
<organism evidence="3">
    <name type="scientific">Eiseniibacteriota bacterium</name>
    <dbReference type="NCBI Taxonomy" id="2212470"/>
    <lineage>
        <taxon>Bacteria</taxon>
        <taxon>Candidatus Eiseniibacteriota</taxon>
    </lineage>
</organism>
<accession>A0A832I099</accession>
<feature type="domain" description="DUF2007" evidence="1">
    <location>
        <begin position="36"/>
        <end position="106"/>
    </location>
</feature>
<gene>
    <name evidence="3" type="ORF">ENR23_02675</name>
</gene>
<proteinExistence type="predicted"/>